<dbReference type="Gene3D" id="2.90.10.10">
    <property type="entry name" value="Bulb-type lectin domain"/>
    <property type="match status" value="1"/>
</dbReference>
<dbReference type="CDD" id="cd14066">
    <property type="entry name" value="STKc_IRAK"/>
    <property type="match status" value="1"/>
</dbReference>
<dbReference type="HOGENOM" id="CLU_000288_116_2_1"/>
<feature type="domain" description="Protein kinase" evidence="20">
    <location>
        <begin position="983"/>
        <end position="1262"/>
    </location>
</feature>
<dbReference type="FunFam" id="2.90.10.10:FF:000027">
    <property type="entry name" value="Serine/threonine-protein kinase"/>
    <property type="match status" value="1"/>
</dbReference>
<dbReference type="GO" id="GO:0004674">
    <property type="term" value="F:protein serine/threonine kinase activity"/>
    <property type="evidence" value="ECO:0007669"/>
    <property type="project" value="UniProtKB-KW"/>
</dbReference>
<evidence type="ECO:0000256" key="1">
    <source>
        <dbReference type="ARBA" id="ARBA00004479"/>
    </source>
</evidence>
<evidence type="ECO:0000256" key="13">
    <source>
        <dbReference type="ARBA" id="ARBA00023157"/>
    </source>
</evidence>
<dbReference type="PROSITE" id="PS50011">
    <property type="entry name" value="PROTEIN_KINASE_DOM"/>
    <property type="match status" value="1"/>
</dbReference>
<dbReference type="InterPro" id="IPR003609">
    <property type="entry name" value="Pan_app"/>
</dbReference>
<evidence type="ECO:0000256" key="14">
    <source>
        <dbReference type="ARBA" id="ARBA00023170"/>
    </source>
</evidence>
<evidence type="ECO:0000256" key="5">
    <source>
        <dbReference type="ARBA" id="ARBA00022679"/>
    </source>
</evidence>
<proteinExistence type="predicted"/>
<keyword evidence="13" id="KW-1015">Disulfide bond</keyword>
<dbReference type="PANTHER" id="PTHR47974">
    <property type="entry name" value="OS07G0415500 PROTEIN"/>
    <property type="match status" value="1"/>
</dbReference>
<dbReference type="InterPro" id="IPR021099">
    <property type="entry name" value="PORR_domain"/>
</dbReference>
<dbReference type="EnsemblPlants" id="ORGLA11G0017300.1">
    <property type="protein sequence ID" value="ORGLA11G0017300.1"/>
    <property type="gene ID" value="ORGLA11G0017300"/>
</dbReference>
<evidence type="ECO:0000259" key="20">
    <source>
        <dbReference type="PROSITE" id="PS50011"/>
    </source>
</evidence>
<evidence type="ECO:0000256" key="10">
    <source>
        <dbReference type="ARBA" id="ARBA00022840"/>
    </source>
</evidence>
<dbReference type="Proteomes" id="UP000007306">
    <property type="component" value="Chromosome 11"/>
</dbReference>
<dbReference type="SUPFAM" id="SSF56112">
    <property type="entry name" value="Protein kinase-like (PK-like)"/>
    <property type="match status" value="1"/>
</dbReference>
<keyword evidence="6 19" id="KW-0812">Transmembrane</keyword>
<feature type="transmembrane region" description="Helical" evidence="19">
    <location>
        <begin position="456"/>
        <end position="478"/>
    </location>
</feature>
<dbReference type="GO" id="GO:0005524">
    <property type="term" value="F:ATP binding"/>
    <property type="evidence" value="ECO:0007669"/>
    <property type="project" value="UniProtKB-UniRule"/>
</dbReference>
<reference evidence="23 24" key="2">
    <citation type="submission" date="2018-04" db="EMBL/GenBank/DDBJ databases">
        <title>OglaRS2 (Oryza glaberrima Reference Sequence Version 2).</title>
        <authorList>
            <person name="Zhang J."/>
            <person name="Kudrna D."/>
            <person name="Lee S."/>
            <person name="Talag J."/>
            <person name="Rajasekar S."/>
            <person name="Wing R.A."/>
        </authorList>
    </citation>
    <scope>NUCLEOTIDE SEQUENCE [LARGE SCALE GENOMIC DNA]</scope>
    <source>
        <strain evidence="23 24">cv. IRGC 96717</strain>
    </source>
</reference>
<feature type="binding site" evidence="18">
    <location>
        <position position="1012"/>
    </location>
    <ligand>
        <name>ATP</name>
        <dbReference type="ChEBI" id="CHEBI:30616"/>
    </ligand>
</feature>
<dbReference type="OMA" id="YSPTARC"/>
<dbReference type="InterPro" id="IPR011009">
    <property type="entry name" value="Kinase-like_dom_sf"/>
</dbReference>
<dbReference type="InterPro" id="IPR036426">
    <property type="entry name" value="Bulb-type_lectin_dom_sf"/>
</dbReference>
<dbReference type="AlphaFoldDB" id="I1QXD1"/>
<keyword evidence="3" id="KW-0723">Serine/threonine-protein kinase</keyword>
<dbReference type="Pfam" id="PF11955">
    <property type="entry name" value="PORR"/>
    <property type="match status" value="2"/>
</dbReference>
<dbReference type="PANTHER" id="PTHR47974:SF4">
    <property type="entry name" value="RECEPTOR-LIKE SERINE_THREONINE-PROTEIN KINASE"/>
    <property type="match status" value="1"/>
</dbReference>
<evidence type="ECO:0000256" key="17">
    <source>
        <dbReference type="ARBA" id="ARBA00048679"/>
    </source>
</evidence>
<dbReference type="Gene3D" id="1.10.510.10">
    <property type="entry name" value="Transferase(Phosphotransferase) domain 1"/>
    <property type="match status" value="1"/>
</dbReference>
<dbReference type="InterPro" id="IPR000858">
    <property type="entry name" value="S_locus_glycoprot_dom"/>
</dbReference>
<dbReference type="STRING" id="4538.I1QXD1"/>
<dbReference type="Pfam" id="PF00069">
    <property type="entry name" value="Pkinase"/>
    <property type="match status" value="1"/>
</dbReference>
<dbReference type="PROSITE" id="PS00107">
    <property type="entry name" value="PROTEIN_KINASE_ATP"/>
    <property type="match status" value="1"/>
</dbReference>
<dbReference type="GO" id="GO:0016020">
    <property type="term" value="C:membrane"/>
    <property type="evidence" value="ECO:0007669"/>
    <property type="project" value="UniProtKB-SubCell"/>
</dbReference>
<keyword evidence="12 19" id="KW-0472">Membrane</keyword>
<evidence type="ECO:0000313" key="23">
    <source>
        <dbReference type="EnsemblPlants" id="ORGLA11G0017300.1"/>
    </source>
</evidence>
<evidence type="ECO:0000256" key="7">
    <source>
        <dbReference type="ARBA" id="ARBA00022729"/>
    </source>
</evidence>
<dbReference type="CDD" id="cd00054">
    <property type="entry name" value="EGF_CA"/>
    <property type="match status" value="1"/>
</dbReference>
<dbReference type="GO" id="GO:0003723">
    <property type="term" value="F:RNA binding"/>
    <property type="evidence" value="ECO:0007669"/>
    <property type="project" value="InterPro"/>
</dbReference>
<comment type="catalytic activity">
    <reaction evidence="16">
        <text>L-threonyl-[protein] + ATP = O-phospho-L-threonyl-[protein] + ADP + H(+)</text>
        <dbReference type="Rhea" id="RHEA:46608"/>
        <dbReference type="Rhea" id="RHEA-COMP:11060"/>
        <dbReference type="Rhea" id="RHEA-COMP:11605"/>
        <dbReference type="ChEBI" id="CHEBI:15378"/>
        <dbReference type="ChEBI" id="CHEBI:30013"/>
        <dbReference type="ChEBI" id="CHEBI:30616"/>
        <dbReference type="ChEBI" id="CHEBI:61977"/>
        <dbReference type="ChEBI" id="CHEBI:456216"/>
        <dbReference type="EC" id="2.7.11.1"/>
    </reaction>
</comment>
<evidence type="ECO:0000256" key="19">
    <source>
        <dbReference type="SAM" id="Phobius"/>
    </source>
</evidence>
<dbReference type="CDD" id="cd01098">
    <property type="entry name" value="PAN_AP_plant"/>
    <property type="match status" value="1"/>
</dbReference>
<organism evidence="23 24">
    <name type="scientific">Oryza glaberrima</name>
    <name type="common">African rice</name>
    <dbReference type="NCBI Taxonomy" id="4538"/>
    <lineage>
        <taxon>Eukaryota</taxon>
        <taxon>Viridiplantae</taxon>
        <taxon>Streptophyta</taxon>
        <taxon>Embryophyta</taxon>
        <taxon>Tracheophyta</taxon>
        <taxon>Spermatophyta</taxon>
        <taxon>Magnoliopsida</taxon>
        <taxon>Liliopsida</taxon>
        <taxon>Poales</taxon>
        <taxon>Poaceae</taxon>
        <taxon>BOP clade</taxon>
        <taxon>Oryzoideae</taxon>
        <taxon>Oryzeae</taxon>
        <taxon>Oryzinae</taxon>
        <taxon>Oryza</taxon>
    </lineage>
</organism>
<evidence type="ECO:0000256" key="2">
    <source>
        <dbReference type="ARBA" id="ARBA00012513"/>
    </source>
</evidence>
<evidence type="ECO:0000256" key="9">
    <source>
        <dbReference type="ARBA" id="ARBA00022777"/>
    </source>
</evidence>
<dbReference type="FunFam" id="3.30.200.20:FF:000059">
    <property type="entry name" value="S-receptor-like serine/threonine-protein kinase"/>
    <property type="match status" value="1"/>
</dbReference>
<dbReference type="InterPro" id="IPR017441">
    <property type="entry name" value="Protein_kinase_ATP_BS"/>
</dbReference>
<evidence type="ECO:0000256" key="8">
    <source>
        <dbReference type="ARBA" id="ARBA00022741"/>
    </source>
</evidence>
<dbReference type="EC" id="2.7.11.1" evidence="2"/>
<evidence type="ECO:0000256" key="11">
    <source>
        <dbReference type="ARBA" id="ARBA00022989"/>
    </source>
</evidence>
<keyword evidence="14" id="KW-0675">Receptor</keyword>
<evidence type="ECO:0000256" key="15">
    <source>
        <dbReference type="ARBA" id="ARBA00023180"/>
    </source>
</evidence>
<comment type="catalytic activity">
    <reaction evidence="17">
        <text>L-seryl-[protein] + ATP = O-phospho-L-seryl-[protein] + ADP + H(+)</text>
        <dbReference type="Rhea" id="RHEA:17989"/>
        <dbReference type="Rhea" id="RHEA-COMP:9863"/>
        <dbReference type="Rhea" id="RHEA-COMP:11604"/>
        <dbReference type="ChEBI" id="CHEBI:15378"/>
        <dbReference type="ChEBI" id="CHEBI:29999"/>
        <dbReference type="ChEBI" id="CHEBI:30616"/>
        <dbReference type="ChEBI" id="CHEBI:83421"/>
        <dbReference type="ChEBI" id="CHEBI:456216"/>
        <dbReference type="EC" id="2.7.11.1"/>
    </reaction>
</comment>
<dbReference type="eggNOG" id="ENOG502QRH4">
    <property type="taxonomic scope" value="Eukaryota"/>
</dbReference>
<evidence type="ECO:0000259" key="21">
    <source>
        <dbReference type="PROSITE" id="PS50927"/>
    </source>
</evidence>
<dbReference type="GO" id="GO:0048544">
    <property type="term" value="P:recognition of pollen"/>
    <property type="evidence" value="ECO:0007669"/>
    <property type="project" value="InterPro"/>
</dbReference>
<evidence type="ECO:0000256" key="18">
    <source>
        <dbReference type="PROSITE-ProRule" id="PRU10141"/>
    </source>
</evidence>
<feature type="domain" description="Bulb-type lectin" evidence="21">
    <location>
        <begin position="491"/>
        <end position="609"/>
    </location>
</feature>
<comment type="subcellular location">
    <subcellularLocation>
        <location evidence="1">Membrane</location>
        <topology evidence="1">Single-pass type I membrane protein</topology>
    </subcellularLocation>
</comment>
<dbReference type="PROSITE" id="PS50927">
    <property type="entry name" value="BULB_LECTIN"/>
    <property type="match status" value="1"/>
</dbReference>
<dbReference type="InterPro" id="IPR001480">
    <property type="entry name" value="Bulb-type_lectin_dom"/>
</dbReference>
<dbReference type="Pfam" id="PF01453">
    <property type="entry name" value="B_lectin"/>
    <property type="match status" value="1"/>
</dbReference>
<dbReference type="InterPro" id="IPR000719">
    <property type="entry name" value="Prot_kinase_dom"/>
</dbReference>
<keyword evidence="9" id="KW-0418">Kinase</keyword>
<evidence type="ECO:0000256" key="4">
    <source>
        <dbReference type="ARBA" id="ARBA00022536"/>
    </source>
</evidence>
<evidence type="ECO:0000256" key="16">
    <source>
        <dbReference type="ARBA" id="ARBA00047899"/>
    </source>
</evidence>
<sequence length="1269" mass="146084">MASIAFGQRNLRVFPLRRHIWDAVFQHGPYNCTIQRRWKKPVDSARTRQEGRTRDHKLDKLMIQLKNLRLALDLHELISQQRNGFASLQLLSRWRHEVGLNIEIGAFLKKYPHIFYIYVHPVKRNECCKVTPKMAELIAEEDAFIRENEPAIVKRLKKLLMLMKDGTLNMHALWLIRRELGLPDDYRCSILTNHQSDFSLGSPDTLTLVTRDETGFKIENGFRGKLGNWQRLPYTKAYDKNDLHPIHNVGRLEKRIVGILHELLSLTVEKMIPLERLSHFRRPFGMEVNLRELILKHLGIFYISTKGSTQHVLVRESYSKGCLVDPNPVYNGKVFQREGALHHRLRAVLSLNYEQAAVEYSKEVRKRWDIIWKRQQMPTESELYVNNGILMSNLHDCFRFVEVDYEFGLPKTCITLTKLDCSFQANIIYLRCILGMFVLAIYSSSDHLSKTATMDAPFLSTSLAVLATLFLLALPLSAATHDILPLKSSLFVEEYETNILQSSDGTFSCGFYNITNAYNITSAFTFSIWYSNSADKAIVWSANRGRPVHSRRSEITLRKDGNIVLTDYDGTVVWQTDGKFPNVRYVQLLNTGNLVLKNSSGNIVWQSFDSPTDTLLPTQRILATTKLVSTTGLQVPSHYTFRFSDQSILSLIYDDTNVSGVYWPDPDYLYYENNRNLYNSTRIGSLDDYGDFFSSDLAKHQARVASDRSLGIKRRLTLDYDGNLRLYSLNNSDGTWTVSWIAQPQTCMTHGLCGPYGICHYSPTARCSCPPGYKMRNPGNWTQGCMPIVEIACDGKQNVTFLQLRNTDFWGSDQQRIEKVPWEVCWNTCISDCTCKGFQYQEGNGTCYPKSFLFNGRTFPTPFVRTMYIKLPSSLDVSEKPIPQSSIHDYTLSGLDCDHLNTITTEAVRNMNKIGGEEPKWFYFYGFIGVFFIVEVFFFAFAWFFVLRKEMRSSQVWIAEEGYRVMTSHFRMYSHRELVKATERFKHELGWGGSGVVYKGILDDDRAVVIKKLENVTQNREEFQDELHVISRINHMNLVRIYGFCSERFHRLLVLEYVENGSLANVLFNSKILLDWKQRFNIALGVAKGLAYLHHECLEWVIHCNLKPENILLDENLEPKITDFGLAKLLSRSGSNQNVSRARGTIGYIAPEWISGLPITAKVDVYSYGVVLLELVSGRRVFDLIVGEDKTKVHEMLKKFIKMICYRLDNEKSLWLAEFVDSRVGDEFNYLQAKILVKLAVSCLEEDRKKRPTMESIVESLLSVDLARS</sequence>
<keyword evidence="4" id="KW-0245">EGF-like domain</keyword>
<dbReference type="CDD" id="cd00028">
    <property type="entry name" value="B_lectin"/>
    <property type="match status" value="1"/>
</dbReference>
<dbReference type="PROSITE" id="PS50948">
    <property type="entry name" value="PAN"/>
    <property type="match status" value="1"/>
</dbReference>
<evidence type="ECO:0000313" key="24">
    <source>
        <dbReference type="Proteomes" id="UP000007306"/>
    </source>
</evidence>
<keyword evidence="8 18" id="KW-0547">Nucleotide-binding</keyword>
<dbReference type="FunFam" id="1.10.510.10:FF:000302">
    <property type="entry name" value="Serine/threonine-protein kinase"/>
    <property type="match status" value="1"/>
</dbReference>
<feature type="domain" description="Apple" evidence="22">
    <location>
        <begin position="793"/>
        <end position="873"/>
    </location>
</feature>
<accession>I1QXD1</accession>
<dbReference type="Gene3D" id="3.30.200.20">
    <property type="entry name" value="Phosphorylase Kinase, domain 1"/>
    <property type="match status" value="1"/>
</dbReference>
<keyword evidence="7" id="KW-0732">Signal</keyword>
<keyword evidence="15" id="KW-0325">Glycoprotein</keyword>
<feature type="transmembrane region" description="Helical" evidence="19">
    <location>
        <begin position="921"/>
        <end position="946"/>
    </location>
</feature>
<keyword evidence="10 18" id="KW-0067">ATP-binding</keyword>
<evidence type="ECO:0000256" key="3">
    <source>
        <dbReference type="ARBA" id="ARBA00022527"/>
    </source>
</evidence>
<dbReference type="SUPFAM" id="SSF51110">
    <property type="entry name" value="alpha-D-mannose-specific plant lectins"/>
    <property type="match status" value="1"/>
</dbReference>
<dbReference type="Pfam" id="PF00954">
    <property type="entry name" value="S_locus_glycop"/>
    <property type="match status" value="1"/>
</dbReference>
<reference evidence="23" key="1">
    <citation type="submission" date="2015-06" db="UniProtKB">
        <authorList>
            <consortium name="EnsemblPlants"/>
        </authorList>
    </citation>
    <scope>IDENTIFICATION</scope>
</reference>
<feature type="transmembrane region" description="Helical" evidence="19">
    <location>
        <begin position="427"/>
        <end position="444"/>
    </location>
</feature>
<evidence type="ECO:0000259" key="22">
    <source>
        <dbReference type="PROSITE" id="PS50948"/>
    </source>
</evidence>
<keyword evidence="11 19" id="KW-1133">Transmembrane helix</keyword>
<evidence type="ECO:0000256" key="6">
    <source>
        <dbReference type="ARBA" id="ARBA00022692"/>
    </source>
</evidence>
<dbReference type="GO" id="GO:0051707">
    <property type="term" value="P:response to other organism"/>
    <property type="evidence" value="ECO:0007669"/>
    <property type="project" value="UniProtKB-ARBA"/>
</dbReference>
<dbReference type="Gramene" id="ORGLA11G0017300.1">
    <property type="protein sequence ID" value="ORGLA11G0017300.1"/>
    <property type="gene ID" value="ORGLA11G0017300"/>
</dbReference>
<name>I1QXD1_ORYGL</name>
<evidence type="ECO:0000256" key="12">
    <source>
        <dbReference type="ARBA" id="ARBA00023136"/>
    </source>
</evidence>
<protein>
    <recommendedName>
        <fullName evidence="2">non-specific serine/threonine protein kinase</fullName>
        <ecNumber evidence="2">2.7.11.1</ecNumber>
    </recommendedName>
</protein>
<dbReference type="SMART" id="SM00108">
    <property type="entry name" value="B_lectin"/>
    <property type="match status" value="1"/>
</dbReference>
<keyword evidence="24" id="KW-1185">Reference proteome</keyword>
<keyword evidence="5" id="KW-0808">Transferase</keyword>